<dbReference type="Proteomes" id="UP000184423">
    <property type="component" value="Unassembled WGS sequence"/>
</dbReference>
<dbReference type="PANTHER" id="PTHR30290">
    <property type="entry name" value="PERIPLASMIC BINDING COMPONENT OF ABC TRANSPORTER"/>
    <property type="match status" value="1"/>
</dbReference>
<dbReference type="SMART" id="SM00283">
    <property type="entry name" value="MA"/>
    <property type="match status" value="1"/>
</dbReference>
<gene>
    <name evidence="7" type="ORF">SAMN02746091_02550</name>
</gene>
<keyword evidence="5" id="KW-0807">Transducer</keyword>
<dbReference type="Gene3D" id="3.40.190.10">
    <property type="entry name" value="Periplasmic binding protein-like II"/>
    <property type="match status" value="1"/>
</dbReference>
<dbReference type="GO" id="GO:1904680">
    <property type="term" value="F:peptide transmembrane transporter activity"/>
    <property type="evidence" value="ECO:0007669"/>
    <property type="project" value="TreeGrafter"/>
</dbReference>
<organism evidence="7 8">
    <name type="scientific">Caloramator proteoclasticus DSM 10124</name>
    <dbReference type="NCBI Taxonomy" id="1121262"/>
    <lineage>
        <taxon>Bacteria</taxon>
        <taxon>Bacillati</taxon>
        <taxon>Bacillota</taxon>
        <taxon>Clostridia</taxon>
        <taxon>Eubacteriales</taxon>
        <taxon>Clostridiaceae</taxon>
        <taxon>Caloramator</taxon>
    </lineage>
</organism>
<dbReference type="GO" id="GO:0005886">
    <property type="term" value="C:plasma membrane"/>
    <property type="evidence" value="ECO:0007669"/>
    <property type="project" value="UniProtKB-SubCell"/>
</dbReference>
<comment type="subcellular location">
    <subcellularLocation>
        <location evidence="1">Cell membrane</location>
        <topology evidence="1">Lipid-anchor</topology>
    </subcellularLocation>
</comment>
<evidence type="ECO:0000256" key="4">
    <source>
        <dbReference type="ARBA" id="ARBA00022729"/>
    </source>
</evidence>
<dbReference type="Gene3D" id="3.10.105.10">
    <property type="entry name" value="Dipeptide-binding Protein, Domain 3"/>
    <property type="match status" value="1"/>
</dbReference>
<dbReference type="GO" id="GO:0015833">
    <property type="term" value="P:peptide transport"/>
    <property type="evidence" value="ECO:0007669"/>
    <property type="project" value="TreeGrafter"/>
</dbReference>
<evidence type="ECO:0000256" key="3">
    <source>
        <dbReference type="ARBA" id="ARBA00022448"/>
    </source>
</evidence>
<dbReference type="PROSITE" id="PS50111">
    <property type="entry name" value="CHEMOTAXIS_TRANSDUC_2"/>
    <property type="match status" value="1"/>
</dbReference>
<dbReference type="CDD" id="cd11386">
    <property type="entry name" value="MCP_signal"/>
    <property type="match status" value="1"/>
</dbReference>
<dbReference type="Pfam" id="PF00015">
    <property type="entry name" value="MCPsignal"/>
    <property type="match status" value="1"/>
</dbReference>
<dbReference type="InterPro" id="IPR023765">
    <property type="entry name" value="SBP_5_CS"/>
</dbReference>
<evidence type="ECO:0000259" key="6">
    <source>
        <dbReference type="PROSITE" id="PS50111"/>
    </source>
</evidence>
<protein>
    <submittedName>
        <fullName evidence="7">ABC-type transport system, substrate-binding protein</fullName>
    </submittedName>
</protein>
<keyword evidence="4" id="KW-0732">Signal</keyword>
<keyword evidence="8" id="KW-1185">Reference proteome</keyword>
<dbReference type="SUPFAM" id="SSF58104">
    <property type="entry name" value="Methyl-accepting chemotaxis protein (MCP) signaling domain"/>
    <property type="match status" value="1"/>
</dbReference>
<dbReference type="InterPro" id="IPR039424">
    <property type="entry name" value="SBP_5"/>
</dbReference>
<name>A0A1M5BR02_9CLOT</name>
<dbReference type="RefSeq" id="WP_073250222.1">
    <property type="nucleotide sequence ID" value="NZ_FQVG01000080.1"/>
</dbReference>
<dbReference type="GO" id="GO:0007165">
    <property type="term" value="P:signal transduction"/>
    <property type="evidence" value="ECO:0007669"/>
    <property type="project" value="UniProtKB-KW"/>
</dbReference>
<dbReference type="PANTHER" id="PTHR30290:SF9">
    <property type="entry name" value="OLIGOPEPTIDE-BINDING PROTEIN APPA"/>
    <property type="match status" value="1"/>
</dbReference>
<keyword evidence="3" id="KW-0813">Transport</keyword>
<dbReference type="EMBL" id="FQVG01000080">
    <property type="protein sequence ID" value="SHF44810.1"/>
    <property type="molecule type" value="Genomic_DNA"/>
</dbReference>
<sequence>MFFKRKNQEIAVTKDDFVPEVKVNKRDAKLALLKKNQRAIVDRITSKLDETKNTTQALISSITTITKDVEVQMDAIEHLVHEINQYTALAEEVYASTINSEQIAAQTLETAKMGNSAVEVSIGAMNEIETSMNYVKDAVISLEEKASHINDMLKIIRDIAEQTNLLSLNASIEAARAGEAGRGFAVVATEVKKLAERSRESADTISKTIQEINSSIKQTIDAIQRSNLKVKEGVEKANHTMEVFNNIIEAVNTTARTSIEIKNAIQEQTQSLEKVISSTEDMNKTSEKVMAKVESAALSTEYTKNAIESLIEVSNDLKNVSDNLLSRIDEVEEESRVLKTTINGTPSTLDPAMAFDQQSAKIFINVHAGLLTPGLGVEIYPGVAKSWYVEEDNLTWIFNLKKGIKFHNGREVTAQDVKYSFERLLSPKLNSPNSWFLFDIEGAAEYNQGKIREVSGIKVLDKYCISLKLKKPYTGFLLNLAQSCCAILAKEDVERGVFTGCGPYKITNVSENGCVLEAFHDYFGGCAYIDKIEVTYVDDDVVKKFVDREYDFIPVDDRNTLEKIKEAGLSNTVKLQNVMTTTYAGINLRSSSAFVKDKDVRRALNYAINKKRIIDEVMGGMAVESKGPLPPSIIDNKYLRGYEYSPQKAREILSKKGIKEKLVIQIRQGNGTSANERIAEYMKEDLKAVGIECVIDKVSADKYLKPESIAKCHIFISGWVADTGDADNYLEPLFNPANFTDFTGYENQEVLELMARAKTIVNPEKRIEMYKKIQEIIVDDAPWVFLYHPQSGFAAHKHLAGVRLSSLGKTKFDDIMIIE</sequence>
<evidence type="ECO:0000256" key="5">
    <source>
        <dbReference type="PROSITE-ProRule" id="PRU00284"/>
    </source>
</evidence>
<proteinExistence type="inferred from homology"/>
<dbReference type="Gene3D" id="3.90.76.10">
    <property type="entry name" value="Dipeptide-binding Protein, Domain 1"/>
    <property type="match status" value="1"/>
</dbReference>
<dbReference type="PROSITE" id="PS01040">
    <property type="entry name" value="SBP_BACTERIAL_5"/>
    <property type="match status" value="1"/>
</dbReference>
<reference evidence="8" key="1">
    <citation type="submission" date="2016-11" db="EMBL/GenBank/DDBJ databases">
        <authorList>
            <person name="Varghese N."/>
            <person name="Submissions S."/>
        </authorList>
    </citation>
    <scope>NUCLEOTIDE SEQUENCE [LARGE SCALE GENOMIC DNA]</scope>
    <source>
        <strain evidence="8">DSM 10124</strain>
    </source>
</reference>
<evidence type="ECO:0000313" key="8">
    <source>
        <dbReference type="Proteomes" id="UP000184423"/>
    </source>
</evidence>
<evidence type="ECO:0000256" key="1">
    <source>
        <dbReference type="ARBA" id="ARBA00004193"/>
    </source>
</evidence>
<dbReference type="Pfam" id="PF00496">
    <property type="entry name" value="SBP_bac_5"/>
    <property type="match status" value="1"/>
</dbReference>
<dbReference type="CDD" id="cd00995">
    <property type="entry name" value="PBP2_NikA_DppA_OppA_like"/>
    <property type="match status" value="1"/>
</dbReference>
<comment type="similarity">
    <text evidence="2">Belongs to the bacterial solute-binding protein 5 family.</text>
</comment>
<evidence type="ECO:0000256" key="2">
    <source>
        <dbReference type="ARBA" id="ARBA00005695"/>
    </source>
</evidence>
<dbReference type="Gene3D" id="1.10.287.950">
    <property type="entry name" value="Methyl-accepting chemotaxis protein"/>
    <property type="match status" value="1"/>
</dbReference>
<dbReference type="SUPFAM" id="SSF53850">
    <property type="entry name" value="Periplasmic binding protein-like II"/>
    <property type="match status" value="1"/>
</dbReference>
<accession>A0A1M5BR02</accession>
<dbReference type="AlphaFoldDB" id="A0A1M5BR02"/>
<dbReference type="InterPro" id="IPR004089">
    <property type="entry name" value="MCPsignal_dom"/>
</dbReference>
<feature type="domain" description="Methyl-accepting transducer" evidence="6">
    <location>
        <begin position="47"/>
        <end position="283"/>
    </location>
</feature>
<evidence type="ECO:0000313" key="7">
    <source>
        <dbReference type="EMBL" id="SHF44810.1"/>
    </source>
</evidence>
<dbReference type="InterPro" id="IPR000914">
    <property type="entry name" value="SBP_5_dom"/>
</dbReference>